<dbReference type="AlphaFoldDB" id="F3PRQ5"/>
<dbReference type="PROSITE" id="PS52016">
    <property type="entry name" value="TONB_DEPENDENT_REC_3"/>
    <property type="match status" value="1"/>
</dbReference>
<dbReference type="InterPro" id="IPR036942">
    <property type="entry name" value="Beta-barrel_TonB_sf"/>
</dbReference>
<dbReference type="GO" id="GO:0009279">
    <property type="term" value="C:cell outer membrane"/>
    <property type="evidence" value="ECO:0007669"/>
    <property type="project" value="UniProtKB-SubCell"/>
</dbReference>
<evidence type="ECO:0000256" key="7">
    <source>
        <dbReference type="ARBA" id="ARBA00023237"/>
    </source>
</evidence>
<dbReference type="InterPro" id="IPR008969">
    <property type="entry name" value="CarboxyPept-like_regulatory"/>
</dbReference>
<comment type="subcellular location">
    <subcellularLocation>
        <location evidence="1 8">Cell outer membrane</location>
        <topology evidence="1 8">Multi-pass membrane protein</topology>
    </subcellularLocation>
</comment>
<dbReference type="NCBIfam" id="TIGR04056">
    <property type="entry name" value="OMP_RagA_SusC"/>
    <property type="match status" value="1"/>
</dbReference>
<dbReference type="GO" id="GO:0015344">
    <property type="term" value="F:siderophore uptake transmembrane transporter activity"/>
    <property type="evidence" value="ECO:0007669"/>
    <property type="project" value="TreeGrafter"/>
</dbReference>
<dbReference type="Proteomes" id="UP000003416">
    <property type="component" value="Unassembled WGS sequence"/>
</dbReference>
<feature type="signal peptide" evidence="9">
    <location>
        <begin position="1"/>
        <end position="21"/>
    </location>
</feature>
<name>F3PRQ5_9BACE</name>
<dbReference type="PANTHER" id="PTHR30069:SF29">
    <property type="entry name" value="HEMOGLOBIN AND HEMOGLOBIN-HAPTOGLOBIN-BINDING PROTEIN 1-RELATED"/>
    <property type="match status" value="1"/>
</dbReference>
<feature type="domain" description="TonB-dependent receptor plug" evidence="10">
    <location>
        <begin position="118"/>
        <end position="224"/>
    </location>
</feature>
<dbReference type="PANTHER" id="PTHR30069">
    <property type="entry name" value="TONB-DEPENDENT OUTER MEMBRANE RECEPTOR"/>
    <property type="match status" value="1"/>
</dbReference>
<keyword evidence="2 8" id="KW-0813">Transport</keyword>
<evidence type="ECO:0000256" key="8">
    <source>
        <dbReference type="PROSITE-ProRule" id="PRU01360"/>
    </source>
</evidence>
<dbReference type="EMBL" id="AFBN01000025">
    <property type="protein sequence ID" value="EGF58106.1"/>
    <property type="molecule type" value="Genomic_DNA"/>
</dbReference>
<evidence type="ECO:0000256" key="9">
    <source>
        <dbReference type="SAM" id="SignalP"/>
    </source>
</evidence>
<feature type="chain" id="PRO_5003300207" evidence="9">
    <location>
        <begin position="22"/>
        <end position="994"/>
    </location>
</feature>
<evidence type="ECO:0000256" key="1">
    <source>
        <dbReference type="ARBA" id="ARBA00004571"/>
    </source>
</evidence>
<dbReference type="Gene3D" id="2.170.130.10">
    <property type="entry name" value="TonB-dependent receptor, plug domain"/>
    <property type="match status" value="1"/>
</dbReference>
<keyword evidence="12" id="KW-1185">Reference proteome</keyword>
<evidence type="ECO:0000256" key="5">
    <source>
        <dbReference type="ARBA" id="ARBA00022729"/>
    </source>
</evidence>
<keyword evidence="4 8" id="KW-0812">Transmembrane</keyword>
<evidence type="ECO:0000256" key="3">
    <source>
        <dbReference type="ARBA" id="ARBA00022452"/>
    </source>
</evidence>
<dbReference type="GO" id="GO:0044718">
    <property type="term" value="P:siderophore transmembrane transport"/>
    <property type="evidence" value="ECO:0007669"/>
    <property type="project" value="TreeGrafter"/>
</dbReference>
<keyword evidence="7 8" id="KW-0998">Cell outer membrane</keyword>
<reference evidence="11 12" key="1">
    <citation type="submission" date="2011-02" db="EMBL/GenBank/DDBJ databases">
        <authorList>
            <person name="Weinstock G."/>
            <person name="Sodergren E."/>
            <person name="Clifton S."/>
            <person name="Fulton L."/>
            <person name="Fulton B."/>
            <person name="Courtney L."/>
            <person name="Fronick C."/>
            <person name="Harrison M."/>
            <person name="Strong C."/>
            <person name="Farmer C."/>
            <person name="Delahaunty K."/>
            <person name="Markovic C."/>
            <person name="Hall O."/>
            <person name="Minx P."/>
            <person name="Tomlinson C."/>
            <person name="Mitreva M."/>
            <person name="Hou S."/>
            <person name="Chen J."/>
            <person name="Wollam A."/>
            <person name="Pepin K.H."/>
            <person name="Johnson M."/>
            <person name="Bhonagiri V."/>
            <person name="Zhang X."/>
            <person name="Suruliraj S."/>
            <person name="Warren W."/>
            <person name="Chinwalla A."/>
            <person name="Mardis E.R."/>
            <person name="Wilson R.K."/>
        </authorList>
    </citation>
    <scope>NUCLEOTIDE SEQUENCE [LARGE SCALE GENOMIC DNA]</scope>
    <source>
        <strain evidence="11 12">YIT 12057</strain>
    </source>
</reference>
<dbReference type="InterPro" id="IPR023997">
    <property type="entry name" value="TonB-dep_OMP_SusC/RagA_CS"/>
</dbReference>
<dbReference type="NCBIfam" id="TIGR04057">
    <property type="entry name" value="SusC_RagA_signa"/>
    <property type="match status" value="1"/>
</dbReference>
<dbReference type="InterPro" id="IPR023996">
    <property type="entry name" value="TonB-dep_OMP_SusC/RagA"/>
</dbReference>
<evidence type="ECO:0000256" key="4">
    <source>
        <dbReference type="ARBA" id="ARBA00022692"/>
    </source>
</evidence>
<gene>
    <name evidence="11" type="ORF">HMPREF9446_01407</name>
</gene>
<evidence type="ECO:0000256" key="6">
    <source>
        <dbReference type="ARBA" id="ARBA00023136"/>
    </source>
</evidence>
<keyword evidence="6 8" id="KW-0472">Membrane</keyword>
<dbReference type="Gene3D" id="2.60.40.1120">
    <property type="entry name" value="Carboxypeptidase-like, regulatory domain"/>
    <property type="match status" value="1"/>
</dbReference>
<dbReference type="SUPFAM" id="SSF49464">
    <property type="entry name" value="Carboxypeptidase regulatory domain-like"/>
    <property type="match status" value="1"/>
</dbReference>
<evidence type="ECO:0000256" key="2">
    <source>
        <dbReference type="ARBA" id="ARBA00022448"/>
    </source>
</evidence>
<dbReference type="RefSeq" id="WP_009124634.1">
    <property type="nucleotide sequence ID" value="NZ_GL882623.1"/>
</dbReference>
<dbReference type="Pfam" id="PF13715">
    <property type="entry name" value="CarbopepD_reg_2"/>
    <property type="match status" value="1"/>
</dbReference>
<comment type="similarity">
    <text evidence="8">Belongs to the TonB-dependent receptor family.</text>
</comment>
<dbReference type="InterPro" id="IPR012910">
    <property type="entry name" value="Plug_dom"/>
</dbReference>
<proteinExistence type="inferred from homology"/>
<dbReference type="SUPFAM" id="SSF56935">
    <property type="entry name" value="Porins"/>
    <property type="match status" value="1"/>
</dbReference>
<organism evidence="11 12">
    <name type="scientific">Bacteroides fluxus YIT 12057</name>
    <dbReference type="NCBI Taxonomy" id="763034"/>
    <lineage>
        <taxon>Bacteria</taxon>
        <taxon>Pseudomonadati</taxon>
        <taxon>Bacteroidota</taxon>
        <taxon>Bacteroidia</taxon>
        <taxon>Bacteroidales</taxon>
        <taxon>Bacteroidaceae</taxon>
        <taxon>Bacteroides</taxon>
    </lineage>
</organism>
<dbReference type="HOGENOM" id="CLU_004317_0_1_10"/>
<dbReference type="InterPro" id="IPR039426">
    <property type="entry name" value="TonB-dep_rcpt-like"/>
</dbReference>
<evidence type="ECO:0000313" key="12">
    <source>
        <dbReference type="Proteomes" id="UP000003416"/>
    </source>
</evidence>
<sequence>MKRKLMLLLACLFVGIGLVTAQTQKVTGVVISEEDGQPVIGASVLVKGTQIGAITGVDGDFTLPNVPSSAKTLVISYIGMQEQEVDIQPTMKIIMKSNTELLDEVIVVGYGTGRKLGSVVGSVSTVNNTKLEKNPTTNFTDALSGQVSGLSVLSGSGDPSKSASIRLRGVSSINAGTTPLFILDGSPISSTVFNSLNPGDIENITVLKDAASTAIYGSRAANGVIVITSKKGKFNEKATVTLRGQFGFSSMVEDQVEMMNSKQYLKFREMLGQPLSQEAQDAINKYGIDTNWRDEVFDGSAPTYTLDANIRGGGSNTSYYLSLNHHDQQGIVDQSGLRRESLRFNFDARVKKWLKVGIQSNLGYAKYNTNNEIEATNAIYGTNPAFFARKAMPYDSPRYYTINDGKLTWGDKAQYLHFSQTPTVDYINDTRDIQKRLVTANINLFQELTPIKGLTIRAQQALNAFDYRGSNIYFPTDDLETPMGDVYKGDTGARSESFQRYYTWTYTNTAEYKFHIEDHNITLLAGQESIIAKDESFGVMSSGHTDSRQLFLQQGTKVAPTDLSQALTESVVNSYFFTGSYNYAQKYYVDLAFRRDGSSKFAPNDRWANFFSVGAMWDLKKERFMDNIDWINELSVKASYGTTGNSSIDDYAYFGLIGSGKTYNGLGSLGISQASNYDLTWEKVASANIGLNFRLFDRLSIGADFYHKKTTDMLMDIPYSLTTGFSSGAGNIGAMVNKGVDLDVAVDIFNTNDFRWSVKANFNYNKNEITELFNGRDEYALPNYGLKYKVGHSVGELFFVRRAGVDPRDGKQIWYDKDGNLTKVYNEERDAVLLGKDRFAPYTGGFGTEASWKGVTVSADFTWAWKKYMISNDNYFLENPSQALKVNQTTNMLNMWTTPGQVTDIPAASEAIQFDDHLIEDASFLRLKNITVQYALPKSVLKHLDVQNINIYFTGRNLLTVTKFTGYDPEPDTNLVKFGYPNTRQFIFGLELTF</sequence>
<dbReference type="Gene3D" id="2.40.170.20">
    <property type="entry name" value="TonB-dependent receptor, beta-barrel domain"/>
    <property type="match status" value="1"/>
</dbReference>
<dbReference type="Pfam" id="PF07715">
    <property type="entry name" value="Plug"/>
    <property type="match status" value="1"/>
</dbReference>
<dbReference type="InterPro" id="IPR037066">
    <property type="entry name" value="Plug_dom_sf"/>
</dbReference>
<accession>F3PRQ5</accession>
<dbReference type="GeneID" id="86049085"/>
<protein>
    <submittedName>
        <fullName evidence="11">TonB-dependent receptor plug domain protein</fullName>
    </submittedName>
</protein>
<keyword evidence="11" id="KW-0675">Receptor</keyword>
<keyword evidence="3 8" id="KW-1134">Transmembrane beta strand</keyword>
<dbReference type="eggNOG" id="COG1629">
    <property type="taxonomic scope" value="Bacteria"/>
</dbReference>
<keyword evidence="5 9" id="KW-0732">Signal</keyword>
<dbReference type="STRING" id="763034.HMPREF9446_01407"/>
<comment type="caution">
    <text evidence="11">The sequence shown here is derived from an EMBL/GenBank/DDBJ whole genome shotgun (WGS) entry which is preliminary data.</text>
</comment>
<evidence type="ECO:0000259" key="10">
    <source>
        <dbReference type="Pfam" id="PF07715"/>
    </source>
</evidence>
<evidence type="ECO:0000313" key="11">
    <source>
        <dbReference type="EMBL" id="EGF58106.1"/>
    </source>
</evidence>